<keyword evidence="3" id="KW-1185">Reference proteome</keyword>
<protein>
    <submittedName>
        <fullName evidence="2">Uncharacterized protein</fullName>
    </submittedName>
</protein>
<dbReference type="Proteomes" id="UP001162780">
    <property type="component" value="Chromosome"/>
</dbReference>
<name>A0ABY7GKZ1_9GAMM</name>
<feature type="chain" id="PRO_5046880454" evidence="1">
    <location>
        <begin position="20"/>
        <end position="94"/>
    </location>
</feature>
<dbReference type="RefSeq" id="WP_255190145.1">
    <property type="nucleotide sequence ID" value="NZ_CP113517.1"/>
</dbReference>
<reference evidence="2" key="1">
    <citation type="submission" date="2022-11" db="EMBL/GenBank/DDBJ databases">
        <title>Methylomonas rapida sp. nov., Carotenoid-Producing Obligate Methanotrophs with High Growth Characteristics and Biotechnological Potential.</title>
        <authorList>
            <person name="Tikhonova E.N."/>
            <person name="Suleimanov R.Z."/>
            <person name="Miroshnikov K."/>
            <person name="Oshkin I.Y."/>
            <person name="Belova S.E."/>
            <person name="Danilova O.V."/>
            <person name="Ashikhmin A."/>
            <person name="Konopkin A."/>
            <person name="But S.Y."/>
            <person name="Khmelenina V.N."/>
            <person name="Kuznetsov N."/>
            <person name="Pimenov N.V."/>
            <person name="Dedysh S.N."/>
        </authorList>
    </citation>
    <scope>NUCLEOTIDE SEQUENCE</scope>
    <source>
        <strain evidence="2">MP1</strain>
    </source>
</reference>
<organism evidence="2 3">
    <name type="scientific">Methylomonas rapida</name>
    <dbReference type="NCBI Taxonomy" id="2963939"/>
    <lineage>
        <taxon>Bacteria</taxon>
        <taxon>Pseudomonadati</taxon>
        <taxon>Pseudomonadota</taxon>
        <taxon>Gammaproteobacteria</taxon>
        <taxon>Methylococcales</taxon>
        <taxon>Methylococcaceae</taxon>
        <taxon>Methylomonas</taxon>
    </lineage>
</organism>
<feature type="signal peptide" evidence="1">
    <location>
        <begin position="1"/>
        <end position="19"/>
    </location>
</feature>
<keyword evidence="1" id="KW-0732">Signal</keyword>
<evidence type="ECO:0000313" key="3">
    <source>
        <dbReference type="Proteomes" id="UP001162780"/>
    </source>
</evidence>
<dbReference type="EMBL" id="CP113517">
    <property type="protein sequence ID" value="WAR45176.1"/>
    <property type="molecule type" value="Genomic_DNA"/>
</dbReference>
<accession>A0ABY7GKZ1</accession>
<sequence>MKQLILGVLITLAVSVANALPGEARSLSLEEITLEQINLQGQVQTWRLHKICIDEQAYLMLSKGLTEPISISASFKDGKPEPCHIEPSDRPASK</sequence>
<proteinExistence type="predicted"/>
<gene>
    <name evidence="2" type="ORF">NM686_001310</name>
</gene>
<evidence type="ECO:0000313" key="2">
    <source>
        <dbReference type="EMBL" id="WAR45176.1"/>
    </source>
</evidence>
<evidence type="ECO:0000256" key="1">
    <source>
        <dbReference type="SAM" id="SignalP"/>
    </source>
</evidence>